<dbReference type="PANTHER" id="PTHR43080:SF2">
    <property type="entry name" value="CBS DOMAIN-CONTAINING PROTEIN"/>
    <property type="match status" value="1"/>
</dbReference>
<dbReference type="PROSITE" id="PS51371">
    <property type="entry name" value="CBS"/>
    <property type="match status" value="2"/>
</dbReference>
<dbReference type="PANTHER" id="PTHR43080">
    <property type="entry name" value="CBS DOMAIN-CONTAINING PROTEIN CBSX3, MITOCHONDRIAL"/>
    <property type="match status" value="1"/>
</dbReference>
<name>A0A127Q4A5_9BURK</name>
<evidence type="ECO:0000313" key="5">
    <source>
        <dbReference type="EMBL" id="AMP15046.1"/>
    </source>
</evidence>
<evidence type="ECO:0000313" key="6">
    <source>
        <dbReference type="Proteomes" id="UP000074561"/>
    </source>
</evidence>
<dbReference type="Proteomes" id="UP000074561">
    <property type="component" value="Chromosome"/>
</dbReference>
<dbReference type="EMBL" id="CP013234">
    <property type="protein sequence ID" value="AMP04908.1"/>
    <property type="molecule type" value="Genomic_DNA"/>
</dbReference>
<dbReference type="STRING" id="279113.CPter91_2556"/>
<dbReference type="InterPro" id="IPR046342">
    <property type="entry name" value="CBS_dom_sf"/>
</dbReference>
<dbReference type="CDD" id="cd04623">
    <property type="entry name" value="CBS_pair_bac_euk"/>
    <property type="match status" value="1"/>
</dbReference>
<evidence type="ECO:0000313" key="7">
    <source>
        <dbReference type="Proteomes" id="UP000074914"/>
    </source>
</evidence>
<reference evidence="6 7" key="1">
    <citation type="submission" date="2015-11" db="EMBL/GenBank/DDBJ databases">
        <title>Exploring the genomic traits of fungus-feeding bacterial genus Collimonas.</title>
        <authorList>
            <person name="Song C."/>
            <person name="Schmidt R."/>
            <person name="de Jager V."/>
            <person name="Krzyzanowska D."/>
            <person name="Jongedijk E."/>
            <person name="Cankar K."/>
            <person name="Beekwilder J."/>
            <person name="van Veen A."/>
            <person name="de Boer W."/>
            <person name="van Veen J.A."/>
            <person name="Garbeva P."/>
        </authorList>
    </citation>
    <scope>NUCLEOTIDE SEQUENCE [LARGE SCALE GENOMIC DNA]</scope>
    <source>
        <strain evidence="5 7">Ter291</strain>
        <strain evidence="4 6">Ter91</strain>
    </source>
</reference>
<dbReference type="AlphaFoldDB" id="A0A127Q4A5"/>
<dbReference type="Gene3D" id="3.10.580.10">
    <property type="entry name" value="CBS-domain"/>
    <property type="match status" value="1"/>
</dbReference>
<dbReference type="PATRIC" id="fig|279113.10.peg.2790"/>
<evidence type="ECO:0000256" key="1">
    <source>
        <dbReference type="ARBA" id="ARBA00023122"/>
    </source>
</evidence>
<organism evidence="4 6">
    <name type="scientific">Collimonas pratensis</name>
    <dbReference type="NCBI Taxonomy" id="279113"/>
    <lineage>
        <taxon>Bacteria</taxon>
        <taxon>Pseudomonadati</taxon>
        <taxon>Pseudomonadota</taxon>
        <taxon>Betaproteobacteria</taxon>
        <taxon>Burkholderiales</taxon>
        <taxon>Oxalobacteraceae</taxon>
        <taxon>Collimonas</taxon>
    </lineage>
</organism>
<evidence type="ECO:0000256" key="2">
    <source>
        <dbReference type="PROSITE-ProRule" id="PRU00703"/>
    </source>
</evidence>
<dbReference type="SMART" id="SM00116">
    <property type="entry name" value="CBS"/>
    <property type="match status" value="2"/>
</dbReference>
<gene>
    <name evidence="5" type="ORF">CPter291_2791</name>
    <name evidence="4" type="ORF">CPter91_2556</name>
</gene>
<dbReference type="RefSeq" id="WP_061946142.1">
    <property type="nucleotide sequence ID" value="NZ_CP013234.1"/>
</dbReference>
<feature type="domain" description="CBS" evidence="3">
    <location>
        <begin position="77"/>
        <end position="132"/>
    </location>
</feature>
<evidence type="ECO:0000313" key="4">
    <source>
        <dbReference type="EMBL" id="AMP04908.1"/>
    </source>
</evidence>
<dbReference type="EMBL" id="CP013236">
    <property type="protein sequence ID" value="AMP15046.1"/>
    <property type="molecule type" value="Genomic_DNA"/>
</dbReference>
<evidence type="ECO:0000259" key="3">
    <source>
        <dbReference type="PROSITE" id="PS51371"/>
    </source>
</evidence>
<feature type="domain" description="CBS" evidence="3">
    <location>
        <begin position="12"/>
        <end position="68"/>
    </location>
</feature>
<keyword evidence="7" id="KW-1185">Reference proteome</keyword>
<dbReference type="InterPro" id="IPR051257">
    <property type="entry name" value="Diverse_CBS-Domain"/>
</dbReference>
<dbReference type="Proteomes" id="UP000074914">
    <property type="component" value="Chromosome"/>
</dbReference>
<sequence length="146" mass="16319">MKTVAQILKTKQNQAVYTISPGAKVFDAIKMMSEHSIGALLVTEGEVIVGIVTERDYARKMILKGRSSTDTSVRDIMTSSVMYVRPEDSNEQCMALMTENRLRHLPILDNGKLIGIISIGDLVKDIISEQQFIIQQLEHYIMGHPA</sequence>
<dbReference type="InterPro" id="IPR044725">
    <property type="entry name" value="CBSX3_CBS_dom"/>
</dbReference>
<protein>
    <submittedName>
        <fullName evidence="4">CBS domain protein</fullName>
    </submittedName>
</protein>
<proteinExistence type="predicted"/>
<keyword evidence="1 2" id="KW-0129">CBS domain</keyword>
<dbReference type="SUPFAM" id="SSF54631">
    <property type="entry name" value="CBS-domain pair"/>
    <property type="match status" value="1"/>
</dbReference>
<dbReference type="KEGG" id="cpra:CPter91_2556"/>
<dbReference type="InterPro" id="IPR000644">
    <property type="entry name" value="CBS_dom"/>
</dbReference>
<dbReference type="OrthoDB" id="9807125at2"/>
<accession>A0A127Q4A5</accession>
<dbReference type="Pfam" id="PF00571">
    <property type="entry name" value="CBS"/>
    <property type="match status" value="2"/>
</dbReference>